<evidence type="ECO:0000313" key="3">
    <source>
        <dbReference type="RefSeq" id="XP_033463735.1"/>
    </source>
</evidence>
<sequence length="152" mass="16629">MIGRLALTRFSCHLRGAAGDHTTTPAVRIDLQTTVPQTSRHRWFHRLDNKTKTVGCACAVLRWTVPTLHLARRTLHKAVGGIRRRTEFRSTGGRTGGTAHAGTFSLSNSFVRPRGEEEEEGKNGAQAPARLVTVRKARKPGKVGAGVERDPT</sequence>
<dbReference type="GeneID" id="54356781"/>
<keyword evidence="2" id="KW-1185">Reference proteome</keyword>
<protein>
    <submittedName>
        <fullName evidence="3">Uncharacterized protein</fullName>
    </submittedName>
</protein>
<evidence type="ECO:0000313" key="2">
    <source>
        <dbReference type="Proteomes" id="UP000504637"/>
    </source>
</evidence>
<organism evidence="3">
    <name type="scientific">Dissoconium aciculare CBS 342.82</name>
    <dbReference type="NCBI Taxonomy" id="1314786"/>
    <lineage>
        <taxon>Eukaryota</taxon>
        <taxon>Fungi</taxon>
        <taxon>Dikarya</taxon>
        <taxon>Ascomycota</taxon>
        <taxon>Pezizomycotina</taxon>
        <taxon>Dothideomycetes</taxon>
        <taxon>Dothideomycetidae</taxon>
        <taxon>Mycosphaerellales</taxon>
        <taxon>Dissoconiaceae</taxon>
        <taxon>Dissoconium</taxon>
    </lineage>
</organism>
<proteinExistence type="predicted"/>
<evidence type="ECO:0000256" key="1">
    <source>
        <dbReference type="SAM" id="MobiDB-lite"/>
    </source>
</evidence>
<feature type="compositionally biased region" description="Low complexity" evidence="1">
    <location>
        <begin position="89"/>
        <end position="103"/>
    </location>
</feature>
<reference evidence="3" key="3">
    <citation type="submission" date="2025-08" db="UniProtKB">
        <authorList>
            <consortium name="RefSeq"/>
        </authorList>
    </citation>
    <scope>IDENTIFICATION</scope>
    <source>
        <strain evidence="3">CBS 342.82</strain>
    </source>
</reference>
<dbReference type="AlphaFoldDB" id="A0A6J3MGA0"/>
<accession>A0A6J3MGA0</accession>
<gene>
    <name evidence="3" type="ORF">K489DRAFT_122967</name>
</gene>
<reference evidence="3" key="1">
    <citation type="submission" date="2020-01" db="EMBL/GenBank/DDBJ databases">
        <authorList>
            <consortium name="DOE Joint Genome Institute"/>
            <person name="Haridas S."/>
            <person name="Albert R."/>
            <person name="Binder M."/>
            <person name="Bloem J."/>
            <person name="Labutti K."/>
            <person name="Salamov A."/>
            <person name="Andreopoulos B."/>
            <person name="Baker S.E."/>
            <person name="Barry K."/>
            <person name="Bills G."/>
            <person name="Bluhm B.H."/>
            <person name="Cannon C."/>
            <person name="Castanera R."/>
            <person name="Culley D.E."/>
            <person name="Daum C."/>
            <person name="Ezra D."/>
            <person name="Gonzalez J.B."/>
            <person name="Henrissat B."/>
            <person name="Kuo A."/>
            <person name="Liang C."/>
            <person name="Lipzen A."/>
            <person name="Lutzoni F."/>
            <person name="Magnuson J."/>
            <person name="Mondo S."/>
            <person name="Nolan M."/>
            <person name="Ohm R."/>
            <person name="Pangilinan J."/>
            <person name="Park H.-J."/>
            <person name="Ramirez L."/>
            <person name="Alfaro M."/>
            <person name="Sun H."/>
            <person name="Tritt A."/>
            <person name="Yoshinaga Y."/>
            <person name="Zwiers L.-H."/>
            <person name="Turgeon B.G."/>
            <person name="Goodwin S.B."/>
            <person name="Spatafora J.W."/>
            <person name="Crous P.W."/>
            <person name="Grigoriev I.V."/>
        </authorList>
    </citation>
    <scope>NUCLEOTIDE SEQUENCE</scope>
    <source>
        <strain evidence="3">CBS 342.82</strain>
    </source>
</reference>
<feature type="region of interest" description="Disordered" evidence="1">
    <location>
        <begin position="88"/>
        <end position="152"/>
    </location>
</feature>
<reference evidence="3" key="2">
    <citation type="submission" date="2020-04" db="EMBL/GenBank/DDBJ databases">
        <authorList>
            <consortium name="NCBI Genome Project"/>
        </authorList>
    </citation>
    <scope>NUCLEOTIDE SEQUENCE</scope>
    <source>
        <strain evidence="3">CBS 342.82</strain>
    </source>
</reference>
<dbReference type="RefSeq" id="XP_033463735.1">
    <property type="nucleotide sequence ID" value="XM_033598982.1"/>
</dbReference>
<name>A0A6J3MGA0_9PEZI</name>
<dbReference type="Proteomes" id="UP000504637">
    <property type="component" value="Unplaced"/>
</dbReference>